<keyword evidence="3" id="KW-1185">Reference proteome</keyword>
<dbReference type="Proteomes" id="UP001068021">
    <property type="component" value="Unassembled WGS sequence"/>
</dbReference>
<dbReference type="EMBL" id="JAPVER010000020">
    <property type="protein sequence ID" value="MCZ3367369.1"/>
    <property type="molecule type" value="Genomic_DNA"/>
</dbReference>
<evidence type="ECO:0000313" key="1">
    <source>
        <dbReference type="EMBL" id="MCZ3367369.1"/>
    </source>
</evidence>
<dbReference type="Proteomes" id="UP001074446">
    <property type="component" value="Unassembled WGS sequence"/>
</dbReference>
<comment type="caution">
    <text evidence="2">The sequence shown here is derived from an EMBL/GenBank/DDBJ whole genome shotgun (WGS) entry which is preliminary data.</text>
</comment>
<dbReference type="EMBL" id="JAPVES010000030">
    <property type="protein sequence ID" value="MCZ3373483.1"/>
    <property type="molecule type" value="Genomic_DNA"/>
</dbReference>
<dbReference type="AlphaFoldDB" id="A0A9E5DQG9"/>
<dbReference type="SUPFAM" id="SSF57783">
    <property type="entry name" value="Zinc beta-ribbon"/>
    <property type="match status" value="1"/>
</dbReference>
<name>A0A9E5DQG9_9EURY</name>
<accession>A0A9E5DQG9</accession>
<evidence type="ECO:0000313" key="2">
    <source>
        <dbReference type="EMBL" id="MCZ3373483.1"/>
    </source>
</evidence>
<gene>
    <name evidence="2" type="ORF">O3H35_12620</name>
    <name evidence="1" type="ORF">O3H54_15870</name>
</gene>
<proteinExistence type="predicted"/>
<evidence type="ECO:0000313" key="3">
    <source>
        <dbReference type="Proteomes" id="UP001068021"/>
    </source>
</evidence>
<organism evidence="2">
    <name type="scientific">Methanobacterium veterum</name>
    <dbReference type="NCBI Taxonomy" id="408577"/>
    <lineage>
        <taxon>Archaea</taxon>
        <taxon>Methanobacteriati</taxon>
        <taxon>Methanobacteriota</taxon>
        <taxon>Methanomada group</taxon>
        <taxon>Methanobacteria</taxon>
        <taxon>Methanobacteriales</taxon>
        <taxon>Methanobacteriaceae</taxon>
        <taxon>Methanobacterium</taxon>
    </lineage>
</organism>
<reference evidence="2" key="1">
    <citation type="submission" date="2022-12" db="EMBL/GenBank/DDBJ databases">
        <title>Reclassification of two methanogenic archaea species isolated from the Kolyma lowland permafrost.</title>
        <authorList>
            <person name="Trubitsyn V.E."/>
            <person name="Rivkina E.M."/>
            <person name="Shcherbakova V.A."/>
        </authorList>
    </citation>
    <scope>NUCLEOTIDE SEQUENCE</scope>
    <source>
        <strain evidence="1">M2</strain>
        <strain evidence="2">MK4</strain>
    </source>
</reference>
<sequence length="58" mass="6618">MVNTDVGNNFEISHCPRCDTRKLGIIGLDEYNQVLVFRCNKCGEEFTRPVEKIVSNTL</sequence>
<dbReference type="RefSeq" id="WP_157197656.1">
    <property type="nucleotide sequence ID" value="NZ_JAPVER010000020.1"/>
</dbReference>
<protein>
    <submittedName>
        <fullName evidence="2">Uncharacterized protein</fullName>
    </submittedName>
</protein>